<dbReference type="Gene3D" id="2.60.120.200">
    <property type="match status" value="2"/>
</dbReference>
<dbReference type="PANTHER" id="PTHR42535">
    <property type="entry name" value="OOKINETE PROTEIN, PUTATIVE-RELATED"/>
    <property type="match status" value="1"/>
</dbReference>
<comment type="caution">
    <text evidence="4">The sequence shown here is derived from an EMBL/GenBank/DDBJ whole genome shotgun (WGS) entry which is preliminary data.</text>
</comment>
<keyword evidence="2" id="KW-1015">Disulfide bond</keyword>
<reference evidence="4" key="1">
    <citation type="journal article" date="2015" name="Nature">
        <title>Complex archaea that bridge the gap between prokaryotes and eukaryotes.</title>
        <authorList>
            <person name="Spang A."/>
            <person name="Saw J.H."/>
            <person name="Jorgensen S.L."/>
            <person name="Zaremba-Niedzwiedzka K."/>
            <person name="Martijn J."/>
            <person name="Lind A.E."/>
            <person name="van Eijk R."/>
            <person name="Schleper C."/>
            <person name="Guy L."/>
            <person name="Ettema T.J."/>
        </authorList>
    </citation>
    <scope>NUCLEOTIDE SEQUENCE</scope>
</reference>
<name>A0A0F9NNI2_9ZZZZ</name>
<keyword evidence="1" id="KW-0732">Signal</keyword>
<proteinExistence type="predicted"/>
<sequence length="1315" mass="142606">MAFTDKPFFKTLRFAGRCILKDPALIGENFQSLINMRYTGLTAKEQSVKGIAGMSKINSTAITDNPHMQSGFHFKKEQPAESHILVQGVTGADASPKIFENKTVPPTAGNFEGGATPTSLYTEDTAAGIARFSDAPNGHVAMCDGKDATIWGGNEVGSSAVITSEATVTTAITNPRDVTDLVRNTLNTAVEAIQVGGSPSVGGGAIISLWHFDGTDGGTTFTDENGNYTLVAAGNASTQKEQAKFGSTSLFLDGIGDWITEVASDAAIPDFTNGFHISAWVYATEASAQKYIIASGDHAGSGDRWEFYIEGNGDGTLDVGFEVVDSGTATVTAEGSGGAEGFSTGVWTHVTVQVDATNINVYVNGVNVDTITHAAASAGYQAADSDLYVGSRAVDQSLPYKGYIDELLMGNGATSLIFDIPGFTPPEQPWLDSSNLPLDWLVGFTRPLKGVKFYVQNAGQLTNTLTVQEWNGNSWVTLTHTDNTDAGGISFAQTGTVTWASTVSTSKPKYIEGRFLYWYNFSLNQGYNSIYQITVDAPMQKIKDLWNGNKRSIGSLKNHSSVGGVLTFQDRTTNVVNDDWNSAIESTRIDIQSMTTSESLLVGFTEKMTAIFIKMVPDKVNDNASVMIFEYWDGSDWASVGTIVDGTDVSGDTLKQTGLVSWNPVNKSLEFLKTITDEILLYYYRISVSAQLDATVEVSYMYGIPAPQTIHTYKFPMFSKDRIMLCSRQDQDKNSLLVGAANTTDVFNGADSAEVFFGDDKELMGGGALFSRLGSSLYDVTLVMKKHAIFGWTVTDANGFVEPYNISNRIGLVAPDTFRTTEIQPTGGQPRPIGVWQAHDGIYLFDNTTPIYVSSDIERFWDKTQLLKANKLHQSYIHLSQGWIDHDNLEYHWAFADASSNGELNREWVLDLRRLRWYETVRSDYGTTGAGREVLLLRFEGTDADTSATSGTNGFHDGSRHGGHTVTSDNNAVIDSSFAKFGNTSVIFDGVNDKLTIPDSPDFNFSADNKFTIDAWVYFESGNLPSEIPASQTIFYQDDTGAAATDDSINLFFTSDDKLNLRIKVTGSADQTVTSAGTISADTWTHVYGGGDGTNYYIGLSGTVGSSAIVNNTQNYQSTVNIGLTSSSSQDLKGNIDHLRVVKGEALWTANFTVPFDLPIQTAFEVEDNVGNKYQYGCIDSGHMLQLENGNVMDGSNPINQSVHFGDFLPVEDAIMHKTQIVRHKHVCVDTDTAKTIQIAHYADGKDAPSKPGISAVDPTKTAQRIADVNERLNLVVDGAIYHSLKYSSNTADKPSGYQPLMTGLKFQPVGEDVD</sequence>
<gene>
    <name evidence="4" type="ORF">LCGC14_0945610</name>
</gene>
<evidence type="ECO:0000256" key="1">
    <source>
        <dbReference type="ARBA" id="ARBA00022729"/>
    </source>
</evidence>
<organism evidence="4">
    <name type="scientific">marine sediment metagenome</name>
    <dbReference type="NCBI Taxonomy" id="412755"/>
    <lineage>
        <taxon>unclassified sequences</taxon>
        <taxon>metagenomes</taxon>
        <taxon>ecological metagenomes</taxon>
    </lineage>
</organism>
<dbReference type="Pfam" id="PF13385">
    <property type="entry name" value="Laminin_G_3"/>
    <property type="match status" value="2"/>
</dbReference>
<dbReference type="InterPro" id="IPR013320">
    <property type="entry name" value="ConA-like_dom_sf"/>
</dbReference>
<feature type="domain" description="LamG-like jellyroll fold" evidence="3">
    <location>
        <begin position="273"/>
        <end position="417"/>
    </location>
</feature>
<evidence type="ECO:0000256" key="2">
    <source>
        <dbReference type="ARBA" id="ARBA00023157"/>
    </source>
</evidence>
<dbReference type="EMBL" id="LAZR01003334">
    <property type="protein sequence ID" value="KKN19449.1"/>
    <property type="molecule type" value="Genomic_DNA"/>
</dbReference>
<dbReference type="PANTHER" id="PTHR42535:SF2">
    <property type="entry name" value="CHROMOSOME UNDETERMINED SCAFFOLD_146, WHOLE GENOME SHOTGUN SEQUENCE"/>
    <property type="match status" value="1"/>
</dbReference>
<dbReference type="InterPro" id="IPR006558">
    <property type="entry name" value="LamG-like"/>
</dbReference>
<evidence type="ECO:0000313" key="4">
    <source>
        <dbReference type="EMBL" id="KKN19449.1"/>
    </source>
</evidence>
<dbReference type="SUPFAM" id="SSF49899">
    <property type="entry name" value="Concanavalin A-like lectins/glucanases"/>
    <property type="match status" value="2"/>
</dbReference>
<accession>A0A0F9NNI2</accession>
<evidence type="ECO:0000259" key="3">
    <source>
        <dbReference type="SMART" id="SM00560"/>
    </source>
</evidence>
<protein>
    <recommendedName>
        <fullName evidence="3">LamG-like jellyroll fold domain-containing protein</fullName>
    </recommendedName>
</protein>
<dbReference type="SMART" id="SM00560">
    <property type="entry name" value="LamGL"/>
    <property type="match status" value="1"/>
</dbReference>